<dbReference type="RefSeq" id="WP_089404842.1">
    <property type="nucleotide sequence ID" value="NZ_FZOH01000006.1"/>
</dbReference>
<proteinExistence type="predicted"/>
<reference evidence="3" key="1">
    <citation type="submission" date="2017-06" db="EMBL/GenBank/DDBJ databases">
        <authorList>
            <person name="Varghese N."/>
            <person name="Submissions S."/>
        </authorList>
    </citation>
    <scope>NUCLEOTIDE SEQUENCE [LARGE SCALE GENOMIC DNA]</scope>
    <source>
        <strain evidence="3">DSM 45423</strain>
    </source>
</reference>
<keyword evidence="1" id="KW-0812">Transmembrane</keyword>
<sequence>MRRALPWGTGLLGAALTVAGVVVFWWTNTHPAAAGIPRGSAPLEPVDAHDSTLTPTVDSGWAVLWDRGHLVGAGLLVAGALVLTGVGGWALGRRSARRPRS</sequence>
<dbReference type="AlphaFoldDB" id="A0A239FU77"/>
<gene>
    <name evidence="2" type="ORF">SAMN04488107_3136</name>
</gene>
<evidence type="ECO:0000256" key="1">
    <source>
        <dbReference type="SAM" id="Phobius"/>
    </source>
</evidence>
<feature type="transmembrane region" description="Helical" evidence="1">
    <location>
        <begin position="70"/>
        <end position="91"/>
    </location>
</feature>
<name>A0A239FU77_9ACTN</name>
<keyword evidence="3" id="KW-1185">Reference proteome</keyword>
<feature type="transmembrane region" description="Helical" evidence="1">
    <location>
        <begin position="7"/>
        <end position="27"/>
    </location>
</feature>
<evidence type="ECO:0000313" key="3">
    <source>
        <dbReference type="Proteomes" id="UP000198386"/>
    </source>
</evidence>
<accession>A0A239FU77</accession>
<evidence type="ECO:0000313" key="2">
    <source>
        <dbReference type="EMBL" id="SNS60547.1"/>
    </source>
</evidence>
<keyword evidence="1" id="KW-1133">Transmembrane helix</keyword>
<organism evidence="2 3">
    <name type="scientific">Geodermatophilus saharensis</name>
    <dbReference type="NCBI Taxonomy" id="1137994"/>
    <lineage>
        <taxon>Bacteria</taxon>
        <taxon>Bacillati</taxon>
        <taxon>Actinomycetota</taxon>
        <taxon>Actinomycetes</taxon>
        <taxon>Geodermatophilales</taxon>
        <taxon>Geodermatophilaceae</taxon>
        <taxon>Geodermatophilus</taxon>
    </lineage>
</organism>
<dbReference type="Proteomes" id="UP000198386">
    <property type="component" value="Unassembled WGS sequence"/>
</dbReference>
<keyword evidence="1" id="KW-0472">Membrane</keyword>
<protein>
    <submittedName>
        <fullName evidence="2">Uncharacterized protein</fullName>
    </submittedName>
</protein>
<dbReference type="EMBL" id="FZOH01000006">
    <property type="protein sequence ID" value="SNS60547.1"/>
    <property type="molecule type" value="Genomic_DNA"/>
</dbReference>